<evidence type="ECO:0000256" key="3">
    <source>
        <dbReference type="ARBA" id="ARBA00023052"/>
    </source>
</evidence>
<reference evidence="5 6" key="1">
    <citation type="submission" date="2019-02" db="EMBL/GenBank/DDBJ databases">
        <title>Complete Genome Sequence and Methylome Analysis of free living Spirochaetas.</title>
        <authorList>
            <person name="Fomenkov A."/>
            <person name="Dubinina G."/>
            <person name="Leshcheva N."/>
            <person name="Mikheeva N."/>
            <person name="Grabovich M."/>
            <person name="Vincze T."/>
            <person name="Roberts R.J."/>
        </authorList>
    </citation>
    <scope>NUCLEOTIDE SEQUENCE [LARGE SCALE GENOMIC DNA]</scope>
    <source>
        <strain evidence="5 6">K2</strain>
    </source>
</reference>
<dbReference type="SUPFAM" id="SSF52518">
    <property type="entry name" value="Thiamin diphosphate-binding fold (THDP-binding)"/>
    <property type="match status" value="1"/>
</dbReference>
<dbReference type="InterPro" id="IPR009014">
    <property type="entry name" value="Transketo_C/PFOR_II"/>
</dbReference>
<comment type="similarity">
    <text evidence="2">Belongs to the transketolase family.</text>
</comment>
<dbReference type="PANTHER" id="PTHR43825:SF1">
    <property type="entry name" value="TRANSKETOLASE-LIKE PYRIMIDINE-BINDING DOMAIN-CONTAINING PROTEIN"/>
    <property type="match status" value="1"/>
</dbReference>
<dbReference type="KEGG" id="ock:EXM22_09865"/>
<gene>
    <name evidence="5" type="ORF">EXM22_09865</name>
</gene>
<dbReference type="Proteomes" id="UP000324209">
    <property type="component" value="Chromosome"/>
</dbReference>
<evidence type="ECO:0000313" key="6">
    <source>
        <dbReference type="Proteomes" id="UP000324209"/>
    </source>
</evidence>
<evidence type="ECO:0000259" key="4">
    <source>
        <dbReference type="SMART" id="SM00861"/>
    </source>
</evidence>
<dbReference type="OrthoDB" id="9803371at2"/>
<dbReference type="RefSeq" id="WP_149486358.1">
    <property type="nucleotide sequence ID" value="NZ_CP036150.1"/>
</dbReference>
<dbReference type="Pfam" id="PF02779">
    <property type="entry name" value="Transket_pyr"/>
    <property type="match status" value="1"/>
</dbReference>
<dbReference type="AlphaFoldDB" id="A0A5C1QLS2"/>
<accession>A0A5C1QLS2</accession>
<dbReference type="SUPFAM" id="SSF52922">
    <property type="entry name" value="TK C-terminal domain-like"/>
    <property type="match status" value="1"/>
</dbReference>
<evidence type="ECO:0000256" key="2">
    <source>
        <dbReference type="ARBA" id="ARBA00007131"/>
    </source>
</evidence>
<dbReference type="EMBL" id="CP036150">
    <property type="protein sequence ID" value="QEN08278.1"/>
    <property type="molecule type" value="Genomic_DNA"/>
</dbReference>
<protein>
    <submittedName>
        <fullName evidence="5">1-deoxy-D-xylulose-5-phosphate synthase</fullName>
    </submittedName>
</protein>
<dbReference type="InterPro" id="IPR051157">
    <property type="entry name" value="PDH/Transketolase"/>
</dbReference>
<dbReference type="InterPro" id="IPR029061">
    <property type="entry name" value="THDP-binding"/>
</dbReference>
<keyword evidence="3" id="KW-0786">Thiamine pyrophosphate</keyword>
<dbReference type="FunFam" id="3.40.50.970:FF:000129">
    <property type="entry name" value="Transketolase"/>
    <property type="match status" value="1"/>
</dbReference>
<name>A0A5C1QLS2_9SPIO</name>
<dbReference type="Gene3D" id="3.40.50.920">
    <property type="match status" value="1"/>
</dbReference>
<evidence type="ECO:0000256" key="1">
    <source>
        <dbReference type="ARBA" id="ARBA00001964"/>
    </source>
</evidence>
<dbReference type="SMART" id="SM00861">
    <property type="entry name" value="Transket_pyr"/>
    <property type="match status" value="1"/>
</dbReference>
<sequence length="310" mass="32827">MEKIGMRDAFGAALVELGKTNDKLMVLDADVSSSTRSGLFGKAYPDRFFNVGVAEANMVDIAAGMATCGYRPVVSAFAIFLALKATDQIRNVVCYNKLNVIIAGGYSGLSDSFDGASHQSITDIAIMRAFPNLTVLAPAHADDVTAALEQALEIEGPVYIRMCRNPSPVLVGKKALTIGKAEILNEGSDITIGACGITVPIAMEACEELASKGIKAQILDLSSIKPIDKKTITEAAEKTGCFLTVEEHSIHGGLGSAVSEVLVRSKPVPMDFVGIEDCFTESGPYEELMEKYGLSTKAVVAKAEALVKLK</sequence>
<keyword evidence="6" id="KW-1185">Reference proteome</keyword>
<dbReference type="CDD" id="cd07033">
    <property type="entry name" value="TPP_PYR_DXS_TK_like"/>
    <property type="match status" value="1"/>
</dbReference>
<dbReference type="InterPro" id="IPR005475">
    <property type="entry name" value="Transketolase-like_Pyr-bd"/>
</dbReference>
<comment type="cofactor">
    <cofactor evidence="1">
        <name>thiamine diphosphate</name>
        <dbReference type="ChEBI" id="CHEBI:58937"/>
    </cofactor>
</comment>
<evidence type="ECO:0000313" key="5">
    <source>
        <dbReference type="EMBL" id="QEN08278.1"/>
    </source>
</evidence>
<dbReference type="Gene3D" id="3.40.50.970">
    <property type="match status" value="1"/>
</dbReference>
<dbReference type="InterPro" id="IPR033248">
    <property type="entry name" value="Transketolase_C"/>
</dbReference>
<feature type="domain" description="Transketolase-like pyrimidine-binding" evidence="4">
    <location>
        <begin position="4"/>
        <end position="169"/>
    </location>
</feature>
<dbReference type="PANTHER" id="PTHR43825">
    <property type="entry name" value="PYRUVATE DEHYDROGENASE E1 COMPONENT"/>
    <property type="match status" value="1"/>
</dbReference>
<dbReference type="Pfam" id="PF02780">
    <property type="entry name" value="Transketolase_C"/>
    <property type="match status" value="1"/>
</dbReference>
<proteinExistence type="inferred from homology"/>
<organism evidence="5 6">
    <name type="scientific">Oceanispirochaeta crateris</name>
    <dbReference type="NCBI Taxonomy" id="2518645"/>
    <lineage>
        <taxon>Bacteria</taxon>
        <taxon>Pseudomonadati</taxon>
        <taxon>Spirochaetota</taxon>
        <taxon>Spirochaetia</taxon>
        <taxon>Spirochaetales</taxon>
        <taxon>Spirochaetaceae</taxon>
        <taxon>Oceanispirochaeta</taxon>
    </lineage>
</organism>